<evidence type="ECO:0000256" key="8">
    <source>
        <dbReference type="SAM" id="Coils"/>
    </source>
</evidence>
<dbReference type="RefSeq" id="WP_210509646.1">
    <property type="nucleotide sequence ID" value="NZ_JAFIDN010000001.1"/>
</dbReference>
<dbReference type="InterPro" id="IPR000965">
    <property type="entry name" value="GPR_dom"/>
</dbReference>
<dbReference type="HAMAP" id="MF_00412">
    <property type="entry name" value="ProA"/>
    <property type="match status" value="1"/>
</dbReference>
<evidence type="ECO:0000259" key="9">
    <source>
        <dbReference type="Pfam" id="PF00171"/>
    </source>
</evidence>
<organism evidence="10 11">
    <name type="scientific">Natronogracilivirga saccharolytica</name>
    <dbReference type="NCBI Taxonomy" id="2812953"/>
    <lineage>
        <taxon>Bacteria</taxon>
        <taxon>Pseudomonadati</taxon>
        <taxon>Balneolota</taxon>
        <taxon>Balneolia</taxon>
        <taxon>Balneolales</taxon>
        <taxon>Cyclonatronaceae</taxon>
        <taxon>Natronogracilivirga</taxon>
    </lineage>
</organism>
<feature type="coiled-coil region" evidence="8">
    <location>
        <begin position="35"/>
        <end position="62"/>
    </location>
</feature>
<dbReference type="PIRSF" id="PIRSF000151">
    <property type="entry name" value="GPR"/>
    <property type="match status" value="1"/>
</dbReference>
<name>A0A8J7S3D6_9BACT</name>
<comment type="subcellular location">
    <subcellularLocation>
        <location evidence="7">Cytoplasm</location>
    </subcellularLocation>
</comment>
<evidence type="ECO:0000256" key="2">
    <source>
        <dbReference type="ARBA" id="ARBA00022605"/>
    </source>
</evidence>
<dbReference type="NCBIfam" id="NF001221">
    <property type="entry name" value="PRK00197.1"/>
    <property type="match status" value="1"/>
</dbReference>
<dbReference type="InterPro" id="IPR016162">
    <property type="entry name" value="Ald_DH_N"/>
</dbReference>
<keyword evidence="8" id="KW-0175">Coiled coil</keyword>
<keyword evidence="3 7" id="KW-0641">Proline biosynthesis</keyword>
<dbReference type="InterPro" id="IPR016163">
    <property type="entry name" value="Ald_DH_C"/>
</dbReference>
<dbReference type="CDD" id="cd07079">
    <property type="entry name" value="ALDH_F18-19_ProA-GPR"/>
    <property type="match status" value="1"/>
</dbReference>
<keyword evidence="5 7" id="KW-0560">Oxidoreductase</keyword>
<protein>
    <recommendedName>
        <fullName evidence="7">Gamma-glutamyl phosphate reductase</fullName>
        <shortName evidence="7">GPR</shortName>
        <ecNumber evidence="7">1.2.1.41</ecNumber>
    </recommendedName>
    <alternativeName>
        <fullName evidence="7">Glutamate-5-semialdehyde dehydrogenase</fullName>
    </alternativeName>
    <alternativeName>
        <fullName evidence="7">Glutamyl-gamma-semialdehyde dehydrogenase</fullName>
        <shortName evidence="7">GSA dehydrogenase</shortName>
    </alternativeName>
</protein>
<dbReference type="InterPro" id="IPR012134">
    <property type="entry name" value="Glu-5-SA_DH"/>
</dbReference>
<evidence type="ECO:0000256" key="4">
    <source>
        <dbReference type="ARBA" id="ARBA00022857"/>
    </source>
</evidence>
<feature type="domain" description="Aldehyde dehydrogenase" evidence="9">
    <location>
        <begin position="7"/>
        <end position="290"/>
    </location>
</feature>
<dbReference type="GO" id="GO:0005737">
    <property type="term" value="C:cytoplasm"/>
    <property type="evidence" value="ECO:0007669"/>
    <property type="project" value="UniProtKB-SubCell"/>
</dbReference>
<comment type="function">
    <text evidence="7">Catalyzes the NADPH-dependent reduction of L-glutamate 5-phosphate into L-glutamate 5-semialdehyde and phosphate. The product spontaneously undergoes cyclization to form 1-pyrroline-5-carboxylate.</text>
</comment>
<dbReference type="Gene3D" id="3.40.309.10">
    <property type="entry name" value="Aldehyde Dehydrogenase, Chain A, domain 2"/>
    <property type="match status" value="1"/>
</dbReference>
<dbReference type="GO" id="GO:0050661">
    <property type="term" value="F:NADP binding"/>
    <property type="evidence" value="ECO:0007669"/>
    <property type="project" value="InterPro"/>
</dbReference>
<evidence type="ECO:0000256" key="7">
    <source>
        <dbReference type="HAMAP-Rule" id="MF_00412"/>
    </source>
</evidence>
<evidence type="ECO:0000256" key="6">
    <source>
        <dbReference type="ARBA" id="ARBA00049024"/>
    </source>
</evidence>
<dbReference type="GO" id="GO:0055129">
    <property type="term" value="P:L-proline biosynthetic process"/>
    <property type="evidence" value="ECO:0007669"/>
    <property type="project" value="UniProtKB-UniRule"/>
</dbReference>
<dbReference type="InterPro" id="IPR020593">
    <property type="entry name" value="G-glutamylP_reductase_CS"/>
</dbReference>
<evidence type="ECO:0000313" key="10">
    <source>
        <dbReference type="EMBL" id="MBP3191293.1"/>
    </source>
</evidence>
<evidence type="ECO:0000256" key="3">
    <source>
        <dbReference type="ARBA" id="ARBA00022650"/>
    </source>
</evidence>
<dbReference type="Pfam" id="PF00171">
    <property type="entry name" value="Aldedh"/>
    <property type="match status" value="1"/>
</dbReference>
<keyword evidence="2 7" id="KW-0028">Amino-acid biosynthesis</keyword>
<dbReference type="InterPro" id="IPR016161">
    <property type="entry name" value="Ald_DH/histidinol_DH"/>
</dbReference>
<proteinExistence type="inferred from homology"/>
<dbReference type="GO" id="GO:0004350">
    <property type="term" value="F:glutamate-5-semialdehyde dehydrogenase activity"/>
    <property type="evidence" value="ECO:0007669"/>
    <property type="project" value="UniProtKB-UniRule"/>
</dbReference>
<keyword evidence="11" id="KW-1185">Reference proteome</keyword>
<dbReference type="FunFam" id="3.40.309.10:FF:000006">
    <property type="entry name" value="Gamma-glutamyl phosphate reductase"/>
    <property type="match status" value="1"/>
</dbReference>
<evidence type="ECO:0000256" key="1">
    <source>
        <dbReference type="ARBA" id="ARBA00004985"/>
    </source>
</evidence>
<dbReference type="SUPFAM" id="SSF53720">
    <property type="entry name" value="ALDH-like"/>
    <property type="match status" value="1"/>
</dbReference>
<sequence>MPETEEAIHKQILELGKKARRASREMMGMSADEKNHALLAMADALERRKEKIQEENARDVSEARDAGLSDALVDRLVLDDKRMAAMTQGLRDIAKLPDPVGRTLKSWEKENGLILEKRAVPIGVIGMIYESRPNVTADAAALCLKASNAIILRGGSEALRSNQAIADALQEGGSATKLPADAIQLVPVRDRKAVTSLITMDEYVDMIIPRGGEGLIRAIAENATVPVLKHYKGICHVYVDGDADPEKAWSIVENAKCQRPGVCNAAETLLVDLSIGEEWLIRMAEILQKRGVELRGDEKSREIVASMLPATGEDWHTEYLDMILSVRVVDGIEQAVEHINQYGSGHSDAIVTRNKGRQEYFGKMVDSAAVYINASTRFTDGAEFGMGAEIGISTDRLHARGPVALEELTTYKYVVTGDGQIKE</sequence>
<keyword evidence="4 7" id="KW-0521">NADP</keyword>
<accession>A0A8J7S3D6</accession>
<reference evidence="10" key="1">
    <citation type="submission" date="2021-02" db="EMBL/GenBank/DDBJ databases">
        <title>Natronogracilivirga saccharolytica gen. nov. sp. nov. a new anaerobic, haloalkiliphilic carbohydrate-fermenting bacterium from soda lake and proposing of Cyclonatronumiaceae fam. nov. in the phylum Balneolaeota.</title>
        <authorList>
            <person name="Zhilina T.N."/>
            <person name="Sorokin D.Y."/>
            <person name="Zavarzina D.G."/>
            <person name="Toshchakov S.V."/>
            <person name="Kublanov I.V."/>
        </authorList>
    </citation>
    <scope>NUCLEOTIDE SEQUENCE</scope>
    <source>
        <strain evidence="10">Z-1702</strain>
    </source>
</reference>
<dbReference type="EMBL" id="JAFIDN010000001">
    <property type="protein sequence ID" value="MBP3191293.1"/>
    <property type="molecule type" value="Genomic_DNA"/>
</dbReference>
<keyword evidence="7" id="KW-0963">Cytoplasm</keyword>
<dbReference type="PANTHER" id="PTHR11063:SF8">
    <property type="entry name" value="DELTA-1-PYRROLINE-5-CARBOXYLATE SYNTHASE"/>
    <property type="match status" value="1"/>
</dbReference>
<dbReference type="PANTHER" id="PTHR11063">
    <property type="entry name" value="GLUTAMATE SEMIALDEHYDE DEHYDROGENASE"/>
    <property type="match status" value="1"/>
</dbReference>
<evidence type="ECO:0000313" key="11">
    <source>
        <dbReference type="Proteomes" id="UP000673975"/>
    </source>
</evidence>
<dbReference type="PROSITE" id="PS01223">
    <property type="entry name" value="PROA"/>
    <property type="match status" value="1"/>
</dbReference>
<comment type="pathway">
    <text evidence="1 7">Amino-acid biosynthesis; L-proline biosynthesis; L-glutamate 5-semialdehyde from L-glutamate: step 2/2.</text>
</comment>
<dbReference type="EC" id="1.2.1.41" evidence="7"/>
<dbReference type="UniPathway" id="UPA00098">
    <property type="reaction ID" value="UER00360"/>
</dbReference>
<comment type="catalytic activity">
    <reaction evidence="6 7">
        <text>L-glutamate 5-semialdehyde + phosphate + NADP(+) = L-glutamyl 5-phosphate + NADPH + H(+)</text>
        <dbReference type="Rhea" id="RHEA:19541"/>
        <dbReference type="ChEBI" id="CHEBI:15378"/>
        <dbReference type="ChEBI" id="CHEBI:43474"/>
        <dbReference type="ChEBI" id="CHEBI:57783"/>
        <dbReference type="ChEBI" id="CHEBI:58066"/>
        <dbReference type="ChEBI" id="CHEBI:58274"/>
        <dbReference type="ChEBI" id="CHEBI:58349"/>
        <dbReference type="EC" id="1.2.1.41"/>
    </reaction>
</comment>
<dbReference type="Proteomes" id="UP000673975">
    <property type="component" value="Unassembled WGS sequence"/>
</dbReference>
<comment type="caution">
    <text evidence="10">The sequence shown here is derived from an EMBL/GenBank/DDBJ whole genome shotgun (WGS) entry which is preliminary data.</text>
</comment>
<dbReference type="Gene3D" id="3.40.605.10">
    <property type="entry name" value="Aldehyde Dehydrogenase, Chain A, domain 1"/>
    <property type="match status" value="1"/>
</dbReference>
<comment type="similarity">
    <text evidence="7">Belongs to the gamma-glutamyl phosphate reductase family.</text>
</comment>
<dbReference type="InterPro" id="IPR015590">
    <property type="entry name" value="Aldehyde_DH_dom"/>
</dbReference>
<dbReference type="NCBIfam" id="TIGR00407">
    <property type="entry name" value="proA"/>
    <property type="match status" value="1"/>
</dbReference>
<evidence type="ECO:0000256" key="5">
    <source>
        <dbReference type="ARBA" id="ARBA00023002"/>
    </source>
</evidence>
<gene>
    <name evidence="7" type="primary">proA</name>
    <name evidence="10" type="ORF">NATSA_01315</name>
</gene>
<dbReference type="AlphaFoldDB" id="A0A8J7S3D6"/>